<reference evidence="2" key="1">
    <citation type="journal article" date="2014" name="Int. J. Syst. Evol. Microbiol.">
        <title>Complete genome sequence of Corynebacterium casei LMG S-19264T (=DSM 44701T), isolated from a smear-ripened cheese.</title>
        <authorList>
            <consortium name="US DOE Joint Genome Institute (JGI-PGF)"/>
            <person name="Walter F."/>
            <person name="Albersmeier A."/>
            <person name="Kalinowski J."/>
            <person name="Ruckert C."/>
        </authorList>
    </citation>
    <scope>NUCLEOTIDE SEQUENCE</scope>
    <source>
        <strain evidence="2">KCTC 12113</strain>
    </source>
</reference>
<dbReference type="InterPro" id="IPR010985">
    <property type="entry name" value="Ribbon_hlx_hlx"/>
</dbReference>
<comment type="caution">
    <text evidence="2">The sequence shown here is derived from an EMBL/GenBank/DDBJ whole genome shotgun (WGS) entry which is preliminary data.</text>
</comment>
<dbReference type="InterPro" id="IPR022789">
    <property type="entry name" value="ParD"/>
</dbReference>
<reference evidence="2" key="2">
    <citation type="submission" date="2020-09" db="EMBL/GenBank/DDBJ databases">
        <authorList>
            <person name="Sun Q."/>
            <person name="Kim S."/>
        </authorList>
    </citation>
    <scope>NUCLEOTIDE SEQUENCE</scope>
    <source>
        <strain evidence="2">KCTC 12113</strain>
    </source>
</reference>
<dbReference type="EMBL" id="BMWP01000044">
    <property type="protein sequence ID" value="GGW50397.1"/>
    <property type="molecule type" value="Genomic_DNA"/>
</dbReference>
<name>A0A918J644_9FLAO</name>
<organism evidence="2 3">
    <name type="scientific">Arenibacter certesii</name>
    <dbReference type="NCBI Taxonomy" id="228955"/>
    <lineage>
        <taxon>Bacteria</taxon>
        <taxon>Pseudomonadati</taxon>
        <taxon>Bacteroidota</taxon>
        <taxon>Flavobacteriia</taxon>
        <taxon>Flavobacteriales</taxon>
        <taxon>Flavobacteriaceae</taxon>
        <taxon>Arenibacter</taxon>
    </lineage>
</organism>
<dbReference type="GO" id="GO:0006355">
    <property type="term" value="P:regulation of DNA-templated transcription"/>
    <property type="evidence" value="ECO:0007669"/>
    <property type="project" value="InterPro"/>
</dbReference>
<dbReference type="Gene3D" id="6.10.10.120">
    <property type="entry name" value="Antitoxin ParD1-like"/>
    <property type="match status" value="1"/>
</dbReference>
<evidence type="ECO:0000313" key="2">
    <source>
        <dbReference type="EMBL" id="GGW50397.1"/>
    </source>
</evidence>
<keyword evidence="1" id="KW-1277">Toxin-antitoxin system</keyword>
<dbReference type="InterPro" id="IPR038296">
    <property type="entry name" value="ParD_sf"/>
</dbReference>
<dbReference type="Pfam" id="PF03693">
    <property type="entry name" value="ParD_antitoxin"/>
    <property type="match status" value="1"/>
</dbReference>
<accession>A0A918J644</accession>
<evidence type="ECO:0000313" key="3">
    <source>
        <dbReference type="Proteomes" id="UP000634668"/>
    </source>
</evidence>
<evidence type="ECO:0000256" key="1">
    <source>
        <dbReference type="ARBA" id="ARBA00022649"/>
    </source>
</evidence>
<gene>
    <name evidence="2" type="ORF">GCM10007383_37800</name>
</gene>
<evidence type="ECO:0008006" key="4">
    <source>
        <dbReference type="Google" id="ProtNLM"/>
    </source>
</evidence>
<keyword evidence="3" id="KW-1185">Reference proteome</keyword>
<dbReference type="AlphaFoldDB" id="A0A918J644"/>
<proteinExistence type="predicted"/>
<dbReference type="Proteomes" id="UP000634668">
    <property type="component" value="Unassembled WGS sequence"/>
</dbReference>
<protein>
    <recommendedName>
        <fullName evidence="4">Antitoxin ParD1/3/4</fullName>
    </recommendedName>
</protein>
<sequence length="95" mass="10989">MLKIMATIRKSLTITTSQEIWIKLQIENGGFANDSEYMRHLIRLDEERNREFLMTKAAIQEGYDSGVSSKNRSVEEIVEAAKNRKNNRIQSTKNV</sequence>
<dbReference type="SUPFAM" id="SSF47598">
    <property type="entry name" value="Ribbon-helix-helix"/>
    <property type="match status" value="1"/>
</dbReference>